<accession>A0A8T0PVD9</accession>
<gene>
    <name evidence="2" type="ORF">PVAP13_8KG312103</name>
</gene>
<evidence type="ECO:0000313" key="3">
    <source>
        <dbReference type="Proteomes" id="UP000823388"/>
    </source>
</evidence>
<feature type="region of interest" description="Disordered" evidence="1">
    <location>
        <begin position="1"/>
        <end position="52"/>
    </location>
</feature>
<dbReference type="Proteomes" id="UP000823388">
    <property type="component" value="Chromosome 8K"/>
</dbReference>
<sequence length="105" mass="10960">MAAKGPRPRRRPASRPRPAAHTAPGASGRGPTPTSAAGSRRVVLSHGLGPRRRPGLALLAQAAAPWPEASCAAPAVRDLADLFAHLQDRGGSALCMYYFVCSCDF</sequence>
<proteinExistence type="predicted"/>
<reference evidence="2 3" key="1">
    <citation type="submission" date="2020-05" db="EMBL/GenBank/DDBJ databases">
        <title>WGS assembly of Panicum virgatum.</title>
        <authorList>
            <person name="Lovell J.T."/>
            <person name="Jenkins J."/>
            <person name="Shu S."/>
            <person name="Juenger T.E."/>
            <person name="Schmutz J."/>
        </authorList>
    </citation>
    <scope>NUCLEOTIDE SEQUENCE [LARGE SCALE GENOMIC DNA]</scope>
    <source>
        <strain evidence="3">cv. AP13</strain>
    </source>
</reference>
<organism evidence="2 3">
    <name type="scientific">Panicum virgatum</name>
    <name type="common">Blackwell switchgrass</name>
    <dbReference type="NCBI Taxonomy" id="38727"/>
    <lineage>
        <taxon>Eukaryota</taxon>
        <taxon>Viridiplantae</taxon>
        <taxon>Streptophyta</taxon>
        <taxon>Embryophyta</taxon>
        <taxon>Tracheophyta</taxon>
        <taxon>Spermatophyta</taxon>
        <taxon>Magnoliopsida</taxon>
        <taxon>Liliopsida</taxon>
        <taxon>Poales</taxon>
        <taxon>Poaceae</taxon>
        <taxon>PACMAD clade</taxon>
        <taxon>Panicoideae</taxon>
        <taxon>Panicodae</taxon>
        <taxon>Paniceae</taxon>
        <taxon>Panicinae</taxon>
        <taxon>Panicum</taxon>
        <taxon>Panicum sect. Hiantes</taxon>
    </lineage>
</organism>
<dbReference type="EMBL" id="CM029051">
    <property type="protein sequence ID" value="KAG2564302.1"/>
    <property type="molecule type" value="Genomic_DNA"/>
</dbReference>
<name>A0A8T0PVD9_PANVG</name>
<keyword evidence="3" id="KW-1185">Reference proteome</keyword>
<comment type="caution">
    <text evidence="2">The sequence shown here is derived from an EMBL/GenBank/DDBJ whole genome shotgun (WGS) entry which is preliminary data.</text>
</comment>
<evidence type="ECO:0000313" key="2">
    <source>
        <dbReference type="EMBL" id="KAG2564302.1"/>
    </source>
</evidence>
<evidence type="ECO:0000256" key="1">
    <source>
        <dbReference type="SAM" id="MobiDB-lite"/>
    </source>
</evidence>
<feature type="compositionally biased region" description="Basic residues" evidence="1">
    <location>
        <begin position="1"/>
        <end position="14"/>
    </location>
</feature>
<protein>
    <submittedName>
        <fullName evidence="2">Uncharacterized protein</fullName>
    </submittedName>
</protein>
<dbReference type="AlphaFoldDB" id="A0A8T0PVD9"/>